<dbReference type="InterPro" id="IPR029044">
    <property type="entry name" value="Nucleotide-diphossugar_trans"/>
</dbReference>
<sequence length="235" mass="26708">MSHGQGDMVQQLLLRLADSDHNGWIERVVVTHNLPALALEAPQVGWSFAVSELFNTQPQGFGANHNRAFAHCNSEFFCVLNPDIEVASAELWQNLVQEASVPGTGLAYPRVLNPDGSVQDNEREAVTPAALLRRHLLKRESGRVDWISAAFWLVPTAVYRRLGGFDERFFMYCEDVDFCLRLRLQGWTVRRADATVVHDASRSSRRQLRHFAWHLRSLLRLWSGPALWRYQAASS</sequence>
<reference evidence="1 2" key="1">
    <citation type="journal article" date="2020" name="Nature">
        <title>Bacterial chemolithoautotrophy via manganese oxidation.</title>
        <authorList>
            <person name="Yu H."/>
            <person name="Leadbetter J.R."/>
        </authorList>
    </citation>
    <scope>NUCLEOTIDE SEQUENCE [LARGE SCALE GENOMIC DNA]</scope>
    <source>
        <strain evidence="1 2">RBP-1</strain>
    </source>
</reference>
<dbReference type="Proteomes" id="UP000521868">
    <property type="component" value="Unassembled WGS sequence"/>
</dbReference>
<dbReference type="PANTHER" id="PTHR43179">
    <property type="entry name" value="RHAMNOSYLTRANSFERASE WBBL"/>
    <property type="match status" value="1"/>
</dbReference>
<dbReference type="AlphaFoldDB" id="A0A7X6DFW4"/>
<dbReference type="PANTHER" id="PTHR43179:SF7">
    <property type="entry name" value="RHAMNOSYLTRANSFERASE WBBL"/>
    <property type="match status" value="1"/>
</dbReference>
<dbReference type="Gene3D" id="3.90.550.10">
    <property type="entry name" value="Spore Coat Polysaccharide Biosynthesis Protein SpsA, Chain A"/>
    <property type="match status" value="1"/>
</dbReference>
<dbReference type="Pfam" id="PF13641">
    <property type="entry name" value="Glyco_tranf_2_3"/>
    <property type="match status" value="1"/>
</dbReference>
<evidence type="ECO:0000313" key="2">
    <source>
        <dbReference type="Proteomes" id="UP000521868"/>
    </source>
</evidence>
<organism evidence="1 2">
    <name type="scientific">Ramlibacter lithotrophicus</name>
    <dbReference type="NCBI Taxonomy" id="2606681"/>
    <lineage>
        <taxon>Bacteria</taxon>
        <taxon>Pseudomonadati</taxon>
        <taxon>Pseudomonadota</taxon>
        <taxon>Betaproteobacteria</taxon>
        <taxon>Burkholderiales</taxon>
        <taxon>Comamonadaceae</taxon>
        <taxon>Ramlibacter</taxon>
    </lineage>
</organism>
<name>A0A7X6DFW4_9BURK</name>
<evidence type="ECO:0000313" key="1">
    <source>
        <dbReference type="EMBL" id="NKE66397.1"/>
    </source>
</evidence>
<accession>A0A7X6DFW4</accession>
<dbReference type="RefSeq" id="WP_168107506.1">
    <property type="nucleotide sequence ID" value="NZ_VTOX01000003.1"/>
</dbReference>
<keyword evidence="2" id="KW-1185">Reference proteome</keyword>
<dbReference type="SUPFAM" id="SSF53448">
    <property type="entry name" value="Nucleotide-diphospho-sugar transferases"/>
    <property type="match status" value="1"/>
</dbReference>
<proteinExistence type="predicted"/>
<comment type="caution">
    <text evidence="1">The sequence shown here is derived from an EMBL/GenBank/DDBJ whole genome shotgun (WGS) entry which is preliminary data.</text>
</comment>
<dbReference type="GO" id="GO:0016740">
    <property type="term" value="F:transferase activity"/>
    <property type="evidence" value="ECO:0007669"/>
    <property type="project" value="UniProtKB-KW"/>
</dbReference>
<dbReference type="EMBL" id="VTOX01000003">
    <property type="protein sequence ID" value="NKE66397.1"/>
    <property type="molecule type" value="Genomic_DNA"/>
</dbReference>
<keyword evidence="1" id="KW-0808">Transferase</keyword>
<protein>
    <submittedName>
        <fullName evidence="1">Glycosyltransferase family 2 protein</fullName>
    </submittedName>
</protein>
<gene>
    <name evidence="1" type="ORF">RAMLITH_11245</name>
</gene>